<keyword evidence="1" id="KW-0732">Signal</keyword>
<dbReference type="KEGG" id="mgl:MGL_1736"/>
<dbReference type="AlphaFoldDB" id="A8Q152"/>
<feature type="signal peptide" evidence="1">
    <location>
        <begin position="1"/>
        <end position="17"/>
    </location>
</feature>
<comment type="caution">
    <text evidence="2">The sequence shown here is derived from an EMBL/GenBank/DDBJ whole genome shotgun (WGS) entry which is preliminary data.</text>
</comment>
<keyword evidence="3" id="KW-1185">Reference proteome</keyword>
<dbReference type="GeneID" id="5855044"/>
<evidence type="ECO:0000313" key="3">
    <source>
        <dbReference type="Proteomes" id="UP000008837"/>
    </source>
</evidence>
<gene>
    <name evidence="2" type="ORF">MGL_1736</name>
</gene>
<evidence type="ECO:0000256" key="1">
    <source>
        <dbReference type="SAM" id="SignalP"/>
    </source>
</evidence>
<dbReference type="RefSeq" id="XP_001730737.1">
    <property type="nucleotide sequence ID" value="XM_001730685.1"/>
</dbReference>
<protein>
    <submittedName>
        <fullName evidence="2">Uncharacterized protein</fullName>
    </submittedName>
</protein>
<name>A8Q152_MALGO</name>
<proteinExistence type="predicted"/>
<sequence>MKVAILISMMAVAVAVATPVSLDDFNDKCKPVYRGTLVLHGNHQTHGTQVLRSDRYEPFVVKQDKVNHHTKFRFLECEQAKKGEKSYGVLMEESTGDCIYTSTINGTEDEPALIMGKVCAPEDEFAVTREGNEAKVSFVGDGHIEYGGWTSKRAHGYKFDTIRVTKDKDTWVGLEDVEDLA</sequence>
<reference evidence="2 3" key="1">
    <citation type="journal article" date="2007" name="Proc. Natl. Acad. Sci. U.S.A.">
        <title>Dandruff-associated Malassezia genomes reveal convergent and divergent virulence traits shared with plant and human fungal pathogens.</title>
        <authorList>
            <person name="Xu J."/>
            <person name="Saunders C.W."/>
            <person name="Hu P."/>
            <person name="Grant R.A."/>
            <person name="Boekhout T."/>
            <person name="Kuramae E.E."/>
            <person name="Kronstad J.W."/>
            <person name="Deangelis Y.M."/>
            <person name="Reeder N.L."/>
            <person name="Johnstone K.R."/>
            <person name="Leland M."/>
            <person name="Fieno A.M."/>
            <person name="Begley W.M."/>
            <person name="Sun Y."/>
            <person name="Lacey M.P."/>
            <person name="Chaudhary T."/>
            <person name="Keough T."/>
            <person name="Chu L."/>
            <person name="Sears R."/>
            <person name="Yuan B."/>
            <person name="Dawson T.L.Jr."/>
        </authorList>
    </citation>
    <scope>NUCLEOTIDE SEQUENCE [LARGE SCALE GENOMIC DNA]</scope>
    <source>
        <strain evidence="3">ATCC MYA-4612 / CBS 7966</strain>
    </source>
</reference>
<dbReference type="VEuPathDB" id="FungiDB:MGL_1736"/>
<dbReference type="Proteomes" id="UP000008837">
    <property type="component" value="Unassembled WGS sequence"/>
</dbReference>
<feature type="chain" id="PRO_5002727947" evidence="1">
    <location>
        <begin position="18"/>
        <end position="181"/>
    </location>
</feature>
<evidence type="ECO:0000313" key="2">
    <source>
        <dbReference type="EMBL" id="EDP43523.1"/>
    </source>
</evidence>
<dbReference type="InParanoid" id="A8Q152"/>
<organism evidence="2 3">
    <name type="scientific">Malassezia globosa (strain ATCC MYA-4612 / CBS 7966)</name>
    <name type="common">Dandruff-associated fungus</name>
    <dbReference type="NCBI Taxonomy" id="425265"/>
    <lineage>
        <taxon>Eukaryota</taxon>
        <taxon>Fungi</taxon>
        <taxon>Dikarya</taxon>
        <taxon>Basidiomycota</taxon>
        <taxon>Ustilaginomycotina</taxon>
        <taxon>Malasseziomycetes</taxon>
        <taxon>Malasseziales</taxon>
        <taxon>Malasseziaceae</taxon>
        <taxon>Malassezia</taxon>
    </lineage>
</organism>
<accession>A8Q152</accession>
<dbReference type="EMBL" id="AAYY01000006">
    <property type="protein sequence ID" value="EDP43523.1"/>
    <property type="molecule type" value="Genomic_DNA"/>
</dbReference>